<evidence type="ECO:0000313" key="5">
    <source>
        <dbReference type="Proteomes" id="UP000215027"/>
    </source>
</evidence>
<dbReference type="KEGG" id="pbf:CFX0092_B0220"/>
<dbReference type="EMBL" id="LN890656">
    <property type="protein sequence ID" value="CUS05754.1"/>
    <property type="molecule type" value="Genomic_DNA"/>
</dbReference>
<accession>A0A160T6U1</accession>
<evidence type="ECO:0000313" key="3">
    <source>
        <dbReference type="EMBL" id="CUS05754.1"/>
    </source>
</evidence>
<dbReference type="EMBL" id="LN890656">
    <property type="protein sequence ID" value="CUS05751.1"/>
    <property type="molecule type" value="Genomic_DNA"/>
</dbReference>
<evidence type="ECO:0000313" key="2">
    <source>
        <dbReference type="EMBL" id="CUS05751.1"/>
    </source>
</evidence>
<sequence length="113" mass="12339">MKPRQVTLSAAQVAELQAVRDHAPVPYLRERAAAILKVVEGRSVRQVALHGLYRRRGERTVAAWLNRYLAEGVAGLEIRPGRGRKPAFSPSDGDGGRRGRRPSAAPVAPPVRD</sequence>
<gene>
    <name evidence="2" type="ORF">CFX0092_B0217</name>
    <name evidence="3" type="ORF">CFX0092_B0220</name>
    <name evidence="4" type="ORF">CFX0092_B0347</name>
</gene>
<organism evidence="3 5">
    <name type="scientific">Candidatus Promineifilum breve</name>
    <dbReference type="NCBI Taxonomy" id="1806508"/>
    <lineage>
        <taxon>Bacteria</taxon>
        <taxon>Bacillati</taxon>
        <taxon>Chloroflexota</taxon>
        <taxon>Ardenticatenia</taxon>
        <taxon>Candidatus Promineifilales</taxon>
        <taxon>Candidatus Promineifilaceae</taxon>
        <taxon>Candidatus Promineifilum</taxon>
    </lineage>
</organism>
<dbReference type="Pfam" id="PF13551">
    <property type="entry name" value="HTH_29"/>
    <property type="match status" value="1"/>
</dbReference>
<dbReference type="KEGG" id="pbf:CFX0092_B0347"/>
<reference evidence="3 5" key="2">
    <citation type="submission" date="2016-01" db="EMBL/GenBank/DDBJ databases">
        <authorList>
            <person name="Oliw E.H."/>
        </authorList>
    </citation>
    <scope>NUCLEOTIDE SEQUENCE [LARGE SCALE GENOMIC DNA]</scope>
    <source>
        <strain evidence="3 5">Cfx-K</strain>
    </source>
</reference>
<dbReference type="Proteomes" id="UP000215027">
    <property type="component" value="Chromosome II"/>
</dbReference>
<protein>
    <submittedName>
        <fullName evidence="3">Uncharacterized protein</fullName>
    </submittedName>
</protein>
<feature type="region of interest" description="Disordered" evidence="1">
    <location>
        <begin position="79"/>
        <end position="113"/>
    </location>
</feature>
<dbReference type="RefSeq" id="WP_095045121.1">
    <property type="nucleotide sequence ID" value="NZ_LN890656.1"/>
</dbReference>
<keyword evidence="5" id="KW-1185">Reference proteome</keyword>
<evidence type="ECO:0000313" key="4">
    <source>
        <dbReference type="EMBL" id="CUS05881.1"/>
    </source>
</evidence>
<dbReference type="KEGG" id="pbf:CFX0092_B0217"/>
<evidence type="ECO:0000256" key="1">
    <source>
        <dbReference type="SAM" id="MobiDB-lite"/>
    </source>
</evidence>
<reference evidence="3" key="1">
    <citation type="submission" date="2015-10" db="EMBL/GenBank/DDBJ databases">
        <authorList>
            <person name="Gilbert D.G."/>
        </authorList>
    </citation>
    <scope>NUCLEOTIDE SEQUENCE</scope>
    <source>
        <strain evidence="3">Cfx-K</strain>
    </source>
</reference>
<dbReference type="AlphaFoldDB" id="A0A160T6U1"/>
<name>A0A160T6U1_9CHLR</name>
<dbReference type="EMBL" id="LN890656">
    <property type="protein sequence ID" value="CUS05881.1"/>
    <property type="molecule type" value="Genomic_DNA"/>
</dbReference>
<proteinExistence type="predicted"/>